<gene>
    <name evidence="1" type="primary">tssK</name>
    <name evidence="1" type="ORF">C9I99_09025</name>
</gene>
<dbReference type="Proteomes" id="UP000241222">
    <property type="component" value="Unassembled WGS sequence"/>
</dbReference>
<protein>
    <submittedName>
        <fullName evidence="1">Type VI secretion system baseplate subunit TssK</fullName>
    </submittedName>
</protein>
<organism evidence="1 2">
    <name type="scientific">Photobacterium lutimaris</name>
    <dbReference type="NCBI Taxonomy" id="388278"/>
    <lineage>
        <taxon>Bacteria</taxon>
        <taxon>Pseudomonadati</taxon>
        <taxon>Pseudomonadota</taxon>
        <taxon>Gammaproteobacteria</taxon>
        <taxon>Vibrionales</taxon>
        <taxon>Vibrionaceae</taxon>
        <taxon>Photobacterium</taxon>
    </lineage>
</organism>
<dbReference type="PANTHER" id="PTHR35566">
    <property type="entry name" value="BLR3599 PROTEIN"/>
    <property type="match status" value="1"/>
</dbReference>
<keyword evidence="2" id="KW-1185">Reference proteome</keyword>
<dbReference type="OrthoDB" id="9775333at2"/>
<dbReference type="NCBIfam" id="TIGR03353">
    <property type="entry name" value="VI_chp_4"/>
    <property type="match status" value="1"/>
</dbReference>
<dbReference type="PANTHER" id="PTHR35566:SF1">
    <property type="entry name" value="TYPE VI SECRETION SYSTEM BASEPLATE COMPONENT TSSK1"/>
    <property type="match status" value="1"/>
</dbReference>
<name>A0A2T3IZJ9_9GAMM</name>
<sequence>MTDFSRVVWSEGMFLRPQHFQQQERFMLHEVAQVTSSISPYFWGVNELMIDESLLSHSQFGLTKISALMPDGCAVESPLRDMLPKAIELEKNVRDEIVYLAIPAEKVGAVNISEQGSTQITRYGFSDHDVADTNVGTDSLEVLQLAQLTLEFKLSRDSLSGYITLPIARVIEVSEEGKVSLDQKFIPPCLNANRNPVSKILLNEVYGMLKLRADALAGRLSQGQGAANSIADFMMLQLLNRYEPLFVHLTKSDGLHPQLMCQYLYSLVGELATFSDASKRPPELPVYQHDDLANVLSHIMSVLNKYMSTVLEQTATQLPLDVTKFGIRVAAIGDKGLLDRSIFVIAVKADIHGEELRRRFPSQVKIGPVEHIRDLVNNQLPGIAITALPVAPRQIPYHADYHYFQLNKNNDYWQRLSASGGIALHLSGKYPELDMQLWAIN</sequence>
<evidence type="ECO:0000313" key="1">
    <source>
        <dbReference type="EMBL" id="PSU34128.1"/>
    </source>
</evidence>
<dbReference type="RefSeq" id="WP_107348556.1">
    <property type="nucleotide sequence ID" value="NZ_PYMH01000003.1"/>
</dbReference>
<dbReference type="EMBL" id="PYMH01000003">
    <property type="protein sequence ID" value="PSU34128.1"/>
    <property type="molecule type" value="Genomic_DNA"/>
</dbReference>
<evidence type="ECO:0000313" key="2">
    <source>
        <dbReference type="Proteomes" id="UP000241222"/>
    </source>
</evidence>
<dbReference type="Pfam" id="PF05936">
    <property type="entry name" value="T6SS_VasE"/>
    <property type="match status" value="1"/>
</dbReference>
<comment type="caution">
    <text evidence="1">The sequence shown here is derived from an EMBL/GenBank/DDBJ whole genome shotgun (WGS) entry which is preliminary data.</text>
</comment>
<reference evidence="1 2" key="1">
    <citation type="submission" date="2018-03" db="EMBL/GenBank/DDBJ databases">
        <title>Whole genome sequencing of Histamine producing bacteria.</title>
        <authorList>
            <person name="Butler K."/>
        </authorList>
    </citation>
    <scope>NUCLEOTIDE SEQUENCE [LARGE SCALE GENOMIC DNA]</scope>
    <source>
        <strain evidence="1 2">JCM 13586</strain>
    </source>
</reference>
<dbReference type="InterPro" id="IPR010263">
    <property type="entry name" value="T6SS_TssK"/>
</dbReference>
<dbReference type="AlphaFoldDB" id="A0A2T3IZJ9"/>
<accession>A0A2T3IZJ9</accession>
<proteinExistence type="predicted"/>